<organism evidence="1 2">
    <name type="scientific">Ficus carica</name>
    <name type="common">Common fig</name>
    <dbReference type="NCBI Taxonomy" id="3494"/>
    <lineage>
        <taxon>Eukaryota</taxon>
        <taxon>Viridiplantae</taxon>
        <taxon>Streptophyta</taxon>
        <taxon>Embryophyta</taxon>
        <taxon>Tracheophyta</taxon>
        <taxon>Spermatophyta</taxon>
        <taxon>Magnoliopsida</taxon>
        <taxon>eudicotyledons</taxon>
        <taxon>Gunneridae</taxon>
        <taxon>Pentapetalae</taxon>
        <taxon>rosids</taxon>
        <taxon>fabids</taxon>
        <taxon>Rosales</taxon>
        <taxon>Moraceae</taxon>
        <taxon>Ficeae</taxon>
        <taxon>Ficus</taxon>
    </lineage>
</organism>
<evidence type="ECO:0000313" key="2">
    <source>
        <dbReference type="Proteomes" id="UP001187192"/>
    </source>
</evidence>
<proteinExistence type="predicted"/>
<evidence type="ECO:0000313" key="1">
    <source>
        <dbReference type="EMBL" id="GMN25113.1"/>
    </source>
</evidence>
<dbReference type="AlphaFoldDB" id="A0AA87YX91"/>
<protein>
    <submittedName>
        <fullName evidence="1">Uncharacterized protein</fullName>
    </submittedName>
</protein>
<dbReference type="Gramene" id="FCD_00001156-RA">
    <property type="protein sequence ID" value="FCD_00001156-RA:cds"/>
    <property type="gene ID" value="FCD_00001156"/>
</dbReference>
<reference evidence="1" key="1">
    <citation type="submission" date="2023-07" db="EMBL/GenBank/DDBJ databases">
        <title>draft genome sequence of fig (Ficus carica).</title>
        <authorList>
            <person name="Takahashi T."/>
            <person name="Nishimura K."/>
        </authorList>
    </citation>
    <scope>NUCLEOTIDE SEQUENCE</scope>
</reference>
<comment type="caution">
    <text evidence="1">The sequence shown here is derived from an EMBL/GenBank/DDBJ whole genome shotgun (WGS) entry which is preliminary data.</text>
</comment>
<accession>A0AA87YX91</accession>
<sequence length="62" mass="6776">MRVYQLIPFGIFQRLFEFIVETLAAQASKTVTLGQPESCKYGAAARASSAATPQKPKSKSRV</sequence>
<name>A0AA87YX91_FICCA</name>
<gene>
    <name evidence="1" type="ORF">TIFTF001_000809</name>
</gene>
<dbReference type="Proteomes" id="UP001187192">
    <property type="component" value="Unassembled WGS sequence"/>
</dbReference>
<keyword evidence="2" id="KW-1185">Reference proteome</keyword>
<dbReference type="EMBL" id="BTGU01000001">
    <property type="protein sequence ID" value="GMN25113.1"/>
    <property type="molecule type" value="Genomic_DNA"/>
</dbReference>